<geneLocation type="plasmid" evidence="1 2">
    <name>pSsAf2.3-2</name>
</geneLocation>
<accession>A0A7D5NNU8</accession>
<sequence>MAARRFFTQMEVDDVKENLEKLPDLSSQRMTRRDVLEHLKETIVMLSREKGYSTEDIKSAMDAMNFNFSEKSIADIIRKEAGDKKRRTKKDKEGIV</sequence>
<proteinExistence type="predicted"/>
<keyword evidence="1" id="KW-0614">Plasmid</keyword>
<dbReference type="GeneID" id="93738204"/>
<protein>
    <recommendedName>
        <fullName evidence="3">Mobilization protein MobC</fullName>
    </recommendedName>
</protein>
<reference evidence="1 2" key="1">
    <citation type="journal article" date="2014" name="Genome Announc.">
        <title>Whole-Genome Sequence of Serratia symbiotica Strain CWBI-2.3T, a Free-Living Symbiont of the Black Bean Aphid Aphis fabae.</title>
        <authorList>
            <person name="Foray V."/>
            <person name="Grigorescu A.S."/>
            <person name="Sabri A."/>
            <person name="Haubruge E."/>
            <person name="Lognay G."/>
            <person name="Francis F."/>
            <person name="Fauconnier M.L."/>
            <person name="Hance T."/>
            <person name="Thonart P."/>
        </authorList>
    </citation>
    <scope>NUCLEOTIDE SEQUENCE [LARGE SCALE GENOMIC DNA]</scope>
    <source>
        <strain evidence="1">CWBI-2.3</strain>
        <plasmid evidence="1 2">pSsAf2.3-2</plasmid>
    </source>
</reference>
<evidence type="ECO:0000313" key="2">
    <source>
        <dbReference type="Proteomes" id="UP000042738"/>
    </source>
</evidence>
<dbReference type="Proteomes" id="UP000042738">
    <property type="component" value="Plasmid pSsAf2.3-2"/>
</dbReference>
<organism evidence="1 2">
    <name type="scientific">Serratia symbiotica</name>
    <dbReference type="NCBI Taxonomy" id="138074"/>
    <lineage>
        <taxon>Bacteria</taxon>
        <taxon>Pseudomonadati</taxon>
        <taxon>Pseudomonadota</taxon>
        <taxon>Gammaproteobacteria</taxon>
        <taxon>Enterobacterales</taxon>
        <taxon>Yersiniaceae</taxon>
        <taxon>Serratia</taxon>
    </lineage>
</organism>
<evidence type="ECO:0008006" key="3">
    <source>
        <dbReference type="Google" id="ProtNLM"/>
    </source>
</evidence>
<evidence type="ECO:0000313" key="1">
    <source>
        <dbReference type="EMBL" id="QLH64548.1"/>
    </source>
</evidence>
<dbReference type="AlphaFoldDB" id="A0A7D5NNU8"/>
<gene>
    <name evidence="1" type="ORF">SYMBAF_17160</name>
</gene>
<name>A0A7D5NNU8_9GAMM</name>
<dbReference type="EMBL" id="CP050857">
    <property type="protein sequence ID" value="QLH64548.1"/>
    <property type="molecule type" value="Genomic_DNA"/>
</dbReference>
<dbReference type="RefSeq" id="WP_040264791.1">
    <property type="nucleotide sequence ID" value="NZ_CP050857.1"/>
</dbReference>